<comment type="caution">
    <text evidence="17">The sequence shown here is derived from an EMBL/GenBank/DDBJ whole genome shotgun (WGS) entry which is preliminary data.</text>
</comment>
<dbReference type="GO" id="GO:0005886">
    <property type="term" value="C:plasma membrane"/>
    <property type="evidence" value="ECO:0007669"/>
    <property type="project" value="UniProtKB-SubCell"/>
</dbReference>
<evidence type="ECO:0000256" key="2">
    <source>
        <dbReference type="ARBA" id="ARBA00004236"/>
    </source>
</evidence>
<name>A0A2W2AFE9_9BACT</name>
<keyword evidence="7 14" id="KW-0812">Transmembrane</keyword>
<keyword evidence="8" id="KW-0378">Hydrolase</keyword>
<feature type="domain" description="Penicillin-binding protein transpeptidase" evidence="15">
    <location>
        <begin position="257"/>
        <end position="592"/>
    </location>
</feature>
<dbReference type="Gene3D" id="3.90.1310.10">
    <property type="entry name" value="Penicillin-binding protein 2a (Domain 2)"/>
    <property type="match status" value="1"/>
</dbReference>
<dbReference type="OrthoDB" id="9766847at2"/>
<keyword evidence="3" id="KW-1003">Cell membrane</keyword>
<evidence type="ECO:0000259" key="16">
    <source>
        <dbReference type="Pfam" id="PF03717"/>
    </source>
</evidence>
<dbReference type="GO" id="GO:0008360">
    <property type="term" value="P:regulation of cell shape"/>
    <property type="evidence" value="ECO:0007669"/>
    <property type="project" value="UniProtKB-KW"/>
</dbReference>
<dbReference type="GO" id="GO:0071555">
    <property type="term" value="P:cell wall organization"/>
    <property type="evidence" value="ECO:0007669"/>
    <property type="project" value="UniProtKB-KW"/>
</dbReference>
<dbReference type="Gene3D" id="3.40.710.10">
    <property type="entry name" value="DD-peptidase/beta-lactamase superfamily"/>
    <property type="match status" value="1"/>
</dbReference>
<organism evidence="17 18">
    <name type="scientific">Taibaiella soli</name>
    <dbReference type="NCBI Taxonomy" id="1649169"/>
    <lineage>
        <taxon>Bacteria</taxon>
        <taxon>Pseudomonadati</taxon>
        <taxon>Bacteroidota</taxon>
        <taxon>Chitinophagia</taxon>
        <taxon>Chitinophagales</taxon>
        <taxon>Chitinophagaceae</taxon>
        <taxon>Taibaiella</taxon>
    </lineage>
</organism>
<dbReference type="GO" id="GO:0009002">
    <property type="term" value="F:serine-type D-Ala-D-Ala carboxypeptidase activity"/>
    <property type="evidence" value="ECO:0007669"/>
    <property type="project" value="InterPro"/>
</dbReference>
<evidence type="ECO:0000256" key="9">
    <source>
        <dbReference type="ARBA" id="ARBA00022960"/>
    </source>
</evidence>
<keyword evidence="9" id="KW-0133">Cell shape</keyword>
<dbReference type="InterPro" id="IPR001460">
    <property type="entry name" value="PCN-bd_Tpept"/>
</dbReference>
<keyword evidence="13" id="KW-0961">Cell wall biogenesis/degradation</keyword>
<keyword evidence="18" id="KW-1185">Reference proteome</keyword>
<evidence type="ECO:0000259" key="15">
    <source>
        <dbReference type="Pfam" id="PF00905"/>
    </source>
</evidence>
<keyword evidence="11 14" id="KW-1133">Transmembrane helix</keyword>
<gene>
    <name evidence="17" type="primary">mrdA</name>
    <name evidence="17" type="ORF">DN068_04140</name>
</gene>
<dbReference type="PANTHER" id="PTHR30627:SF2">
    <property type="entry name" value="PEPTIDOGLYCAN D,D-TRANSPEPTIDASE MRDA"/>
    <property type="match status" value="1"/>
</dbReference>
<evidence type="ECO:0000256" key="8">
    <source>
        <dbReference type="ARBA" id="ARBA00022801"/>
    </source>
</evidence>
<dbReference type="InterPro" id="IPR036138">
    <property type="entry name" value="PBP_dimer_sf"/>
</dbReference>
<dbReference type="InterPro" id="IPR050515">
    <property type="entry name" value="Beta-lactam/transpept"/>
</dbReference>
<accession>A0A2W2AFE9</accession>
<evidence type="ECO:0000256" key="4">
    <source>
        <dbReference type="ARBA" id="ARBA00022519"/>
    </source>
</evidence>
<keyword evidence="5" id="KW-0121">Carboxypeptidase</keyword>
<dbReference type="GO" id="GO:0008658">
    <property type="term" value="F:penicillin binding"/>
    <property type="evidence" value="ECO:0007669"/>
    <property type="project" value="InterPro"/>
</dbReference>
<dbReference type="Pfam" id="PF00905">
    <property type="entry name" value="Transpeptidase"/>
    <property type="match status" value="1"/>
</dbReference>
<evidence type="ECO:0000256" key="6">
    <source>
        <dbReference type="ARBA" id="ARBA00022670"/>
    </source>
</evidence>
<evidence type="ECO:0000313" key="17">
    <source>
        <dbReference type="EMBL" id="PZF74215.1"/>
    </source>
</evidence>
<evidence type="ECO:0000256" key="14">
    <source>
        <dbReference type="SAM" id="Phobius"/>
    </source>
</evidence>
<evidence type="ECO:0000313" key="18">
    <source>
        <dbReference type="Proteomes" id="UP000248745"/>
    </source>
</evidence>
<evidence type="ECO:0000256" key="12">
    <source>
        <dbReference type="ARBA" id="ARBA00023136"/>
    </source>
</evidence>
<keyword evidence="6" id="KW-0645">Protease</keyword>
<dbReference type="InterPro" id="IPR017790">
    <property type="entry name" value="Penicillin-binding_protein_2"/>
</dbReference>
<evidence type="ECO:0000256" key="1">
    <source>
        <dbReference type="ARBA" id="ARBA00004167"/>
    </source>
</evidence>
<comment type="subcellular location">
    <subcellularLocation>
        <location evidence="2">Cell membrane</location>
    </subcellularLocation>
    <subcellularLocation>
        <location evidence="1">Membrane</location>
        <topology evidence="1">Single-pass membrane protein</topology>
    </subcellularLocation>
</comment>
<keyword evidence="4" id="KW-0997">Cell inner membrane</keyword>
<dbReference type="GO" id="GO:0071972">
    <property type="term" value="F:peptidoglycan L,D-transpeptidase activity"/>
    <property type="evidence" value="ECO:0007669"/>
    <property type="project" value="TreeGrafter"/>
</dbReference>
<dbReference type="EMBL" id="QKTW01000006">
    <property type="protein sequence ID" value="PZF74215.1"/>
    <property type="molecule type" value="Genomic_DNA"/>
</dbReference>
<evidence type="ECO:0000256" key="13">
    <source>
        <dbReference type="ARBA" id="ARBA00023316"/>
    </source>
</evidence>
<dbReference type="GO" id="GO:0009252">
    <property type="term" value="P:peptidoglycan biosynthetic process"/>
    <property type="evidence" value="ECO:0007669"/>
    <property type="project" value="UniProtKB-KW"/>
</dbReference>
<dbReference type="AlphaFoldDB" id="A0A2W2AFE9"/>
<dbReference type="PANTHER" id="PTHR30627">
    <property type="entry name" value="PEPTIDOGLYCAN D,D-TRANSPEPTIDASE"/>
    <property type="match status" value="1"/>
</dbReference>
<sequence>MSLAANPRQYVVRFIFIGIALVMLVRLLFLQLFEDKYKVMANDIAIFRKVMYPPRGVIYDRKGKVLCFNEKVYDLMVTPNEVSKTIDTMQFCNALGIDTATYNKLLQKARFFNGPMRQGVFIQQLSPSQTARFQENAYQFNGFQLLERSIRSYPKPVAGVVLGFIGEVSPGMLKTERFSSYLQGDYVGKDGLELSYEEVLRGQRGVNYLEKDNFNRPRDSYKKGALDTPAISGRSLQLYLDQALQEYGEKLMQNKLGSIVAIDPRTGGILAMVSSPSYDPNLLRGSDRAKNFSDLYSLATKPLFNRAIKAFYNPGSTQKPMTALIGLDVGAITPSFGYPCAGGYYACGRRIACTHSGGGHAANLRLALANSCNSYFCDVYRRSVDLGKFGGVKKGLEDWYEHMFSFGMGHPIGVDIPYEIGGTLFDSNAYNKMYRGVWNSCTNVFIGMGQGELAETPLQMANAMCIIANHGYYYKPHFVRAINNNPKDTVLAPYLEKEVVTHIPDTNYAIVALGMQDVVERGTAKVAQIPGIDICAKTGTVENKANINGVATKLQNHSMFVAFAPRTNPKIAIAVAVENAGYGATWAGPIASLMIEKYLNDTIATNRKALEDRMFKGNVISKYVYILDSAQRAKDRLREMRKMEAQQMADSIEQARRWRQVQFVVDKYYYRKK</sequence>
<dbReference type="Gene3D" id="3.30.1390.30">
    <property type="entry name" value="Penicillin-binding protein 2a, domain 3"/>
    <property type="match status" value="1"/>
</dbReference>
<proteinExistence type="predicted"/>
<dbReference type="Proteomes" id="UP000248745">
    <property type="component" value="Unassembled WGS sequence"/>
</dbReference>
<keyword evidence="12 14" id="KW-0472">Membrane</keyword>
<feature type="domain" description="Penicillin-binding protein dimerisation" evidence="16">
    <location>
        <begin position="52"/>
        <end position="218"/>
    </location>
</feature>
<dbReference type="InterPro" id="IPR005311">
    <property type="entry name" value="PBP_dimer"/>
</dbReference>
<protein>
    <submittedName>
        <fullName evidence="17">Penicillin-binding protein 2</fullName>
    </submittedName>
</protein>
<dbReference type="InterPro" id="IPR012338">
    <property type="entry name" value="Beta-lactam/transpept-like"/>
</dbReference>
<reference evidence="17 18" key="1">
    <citation type="submission" date="2018-06" db="EMBL/GenBank/DDBJ databases">
        <title>Mucibacter soli gen. nov., sp. nov., a new member of the family Chitinophagaceae producing mucin.</title>
        <authorList>
            <person name="Kim M.-K."/>
            <person name="Park S."/>
            <person name="Kim T.-S."/>
            <person name="Joung Y."/>
            <person name="Han J.-H."/>
            <person name="Kim S.B."/>
        </authorList>
    </citation>
    <scope>NUCLEOTIDE SEQUENCE [LARGE SCALE GENOMIC DNA]</scope>
    <source>
        <strain evidence="17 18">R1-15</strain>
    </source>
</reference>
<dbReference type="GO" id="GO:0006508">
    <property type="term" value="P:proteolysis"/>
    <property type="evidence" value="ECO:0007669"/>
    <property type="project" value="UniProtKB-KW"/>
</dbReference>
<dbReference type="Pfam" id="PF03717">
    <property type="entry name" value="PBP_dimer"/>
    <property type="match status" value="1"/>
</dbReference>
<evidence type="ECO:0000256" key="3">
    <source>
        <dbReference type="ARBA" id="ARBA00022475"/>
    </source>
</evidence>
<dbReference type="NCBIfam" id="TIGR03423">
    <property type="entry name" value="pbp2_mrdA"/>
    <property type="match status" value="1"/>
</dbReference>
<evidence type="ECO:0000256" key="10">
    <source>
        <dbReference type="ARBA" id="ARBA00022984"/>
    </source>
</evidence>
<feature type="transmembrane region" description="Helical" evidence="14">
    <location>
        <begin position="12"/>
        <end position="33"/>
    </location>
</feature>
<evidence type="ECO:0000256" key="7">
    <source>
        <dbReference type="ARBA" id="ARBA00022692"/>
    </source>
</evidence>
<evidence type="ECO:0000256" key="11">
    <source>
        <dbReference type="ARBA" id="ARBA00022989"/>
    </source>
</evidence>
<keyword evidence="10" id="KW-0573">Peptidoglycan synthesis</keyword>
<dbReference type="SUPFAM" id="SSF56519">
    <property type="entry name" value="Penicillin binding protein dimerisation domain"/>
    <property type="match status" value="1"/>
</dbReference>
<evidence type="ECO:0000256" key="5">
    <source>
        <dbReference type="ARBA" id="ARBA00022645"/>
    </source>
</evidence>
<dbReference type="RefSeq" id="WP_110997631.1">
    <property type="nucleotide sequence ID" value="NZ_QKTW01000006.1"/>
</dbReference>
<dbReference type="SUPFAM" id="SSF56601">
    <property type="entry name" value="beta-lactamase/transpeptidase-like"/>
    <property type="match status" value="1"/>
</dbReference>